<feature type="compositionally biased region" description="Basic residues" evidence="1">
    <location>
        <begin position="271"/>
        <end position="280"/>
    </location>
</feature>
<evidence type="ECO:0000256" key="1">
    <source>
        <dbReference type="SAM" id="MobiDB-lite"/>
    </source>
</evidence>
<dbReference type="EMBL" id="CAFBLX010000057">
    <property type="protein sequence ID" value="CAB4885248.1"/>
    <property type="molecule type" value="Genomic_DNA"/>
</dbReference>
<organism evidence="2">
    <name type="scientific">freshwater metagenome</name>
    <dbReference type="NCBI Taxonomy" id="449393"/>
    <lineage>
        <taxon>unclassified sequences</taxon>
        <taxon>metagenomes</taxon>
        <taxon>ecological metagenomes</taxon>
    </lineage>
</organism>
<gene>
    <name evidence="2" type="ORF">UFOPK3472_01153</name>
</gene>
<name>A0A6J7EUC7_9ZZZZ</name>
<proteinExistence type="predicted"/>
<evidence type="ECO:0000313" key="2">
    <source>
        <dbReference type="EMBL" id="CAB4885248.1"/>
    </source>
</evidence>
<feature type="region of interest" description="Disordered" evidence="1">
    <location>
        <begin position="96"/>
        <end position="197"/>
    </location>
</feature>
<feature type="compositionally biased region" description="Basic residues" evidence="1">
    <location>
        <begin position="299"/>
        <end position="311"/>
    </location>
</feature>
<protein>
    <submittedName>
        <fullName evidence="2">Unannotated protein</fullName>
    </submittedName>
</protein>
<feature type="compositionally biased region" description="Basic residues" evidence="1">
    <location>
        <begin position="384"/>
        <end position="394"/>
    </location>
</feature>
<accession>A0A6J7EUC7</accession>
<feature type="compositionally biased region" description="Basic and acidic residues" evidence="1">
    <location>
        <begin position="1"/>
        <end position="25"/>
    </location>
</feature>
<feature type="region of interest" description="Disordered" evidence="1">
    <location>
        <begin position="1"/>
        <end position="37"/>
    </location>
</feature>
<dbReference type="AlphaFoldDB" id="A0A6J7EUC7"/>
<feature type="region of interest" description="Disordered" evidence="1">
    <location>
        <begin position="271"/>
        <end position="403"/>
    </location>
</feature>
<feature type="compositionally biased region" description="Basic and acidic residues" evidence="1">
    <location>
        <begin position="180"/>
        <end position="193"/>
    </location>
</feature>
<feature type="compositionally biased region" description="Basic residues" evidence="1">
    <location>
        <begin position="102"/>
        <end position="114"/>
    </location>
</feature>
<reference evidence="2" key="1">
    <citation type="submission" date="2020-05" db="EMBL/GenBank/DDBJ databases">
        <authorList>
            <person name="Chiriac C."/>
            <person name="Salcher M."/>
            <person name="Ghai R."/>
            <person name="Kavagutti S V."/>
        </authorList>
    </citation>
    <scope>NUCLEOTIDE SEQUENCE</scope>
</reference>
<sequence length="403" mass="44973">MGPVLEDRAFGTGRESDPLTDELGRFTDPGARNPEEGVTRVSVAVHIGHRSAQCPRQWGRFHVGQPVPPAGGRHPVDGRIGRADHRPHSRIASLVGVGNRGRPGHRFARGRAGRRTGPGCGSDGDLHGARQRRRPSAQLSGRGRLGQSAAAVQLSVRHGAPHRSRFRCPSTPADVGPPRAELRPALRRPDRGDSVLPRSASRRKYHLHRCPRRRSRERRGERTADLLCVTAHGGSRLAGDAEVGGCLDRDRAGCRRHQTRRCFGRRRRRSLGCRRTRRPRRSDPAGSVPDEFPRDVVRERRRTLPTRRGHAGRGPGIRRPPHHGSVLVQGDRRRRPDHLRSGPRASSTRCRHRRPPCAAPTHPGRRPPNRPDVLGVSHQTCPHRQCRRPRHSRQRDRVDVGHA</sequence>